<sequence>MKSAEDARRRGDSKALIGKSGEEVKIGGDLVTAVGGALRQLGEDVLRIDEHVKSIVTSAREQSVGLSEINTSISRMDQVTQKNAAVVEEANAASHRLAIDAENLTQLVKQFKIGEGMTARQTQREATPASHSRPSPARSLIGKVAGAFNGGSAATAIASPAGNNWEEF</sequence>
<reference evidence="4 5" key="1">
    <citation type="submission" date="2018-11" db="EMBL/GenBank/DDBJ databases">
        <authorList>
            <person name="Huo Y."/>
        </authorList>
    </citation>
    <scope>NUCLEOTIDE SEQUENCE [LARGE SCALE GENOMIC DNA]</scope>
    <source>
        <strain evidence="4 5">DSM 30132</strain>
    </source>
</reference>
<organism evidence="4 5">
    <name type="scientific">Rhizobium pisi</name>
    <dbReference type="NCBI Taxonomy" id="574561"/>
    <lineage>
        <taxon>Bacteria</taxon>
        <taxon>Pseudomonadati</taxon>
        <taxon>Pseudomonadota</taxon>
        <taxon>Alphaproteobacteria</taxon>
        <taxon>Hyphomicrobiales</taxon>
        <taxon>Rhizobiaceae</taxon>
        <taxon>Rhizobium/Agrobacterium group</taxon>
        <taxon>Rhizobium</taxon>
    </lineage>
</organism>
<dbReference type="Gene3D" id="1.10.287.950">
    <property type="entry name" value="Methyl-accepting chemotaxis protein"/>
    <property type="match status" value="1"/>
</dbReference>
<dbReference type="OrthoDB" id="3378718at2"/>
<feature type="compositionally biased region" description="Low complexity" evidence="3">
    <location>
        <begin position="128"/>
        <end position="137"/>
    </location>
</feature>
<feature type="region of interest" description="Disordered" evidence="3">
    <location>
        <begin position="118"/>
        <end position="137"/>
    </location>
</feature>
<evidence type="ECO:0000256" key="2">
    <source>
        <dbReference type="ARBA" id="ARBA00029447"/>
    </source>
</evidence>
<accession>A0A3R9B0M2</accession>
<dbReference type="AlphaFoldDB" id="A0A3R9B0M2"/>
<dbReference type="EMBL" id="RJJT01000003">
    <property type="protein sequence ID" value="RSB82210.1"/>
    <property type="molecule type" value="Genomic_DNA"/>
</dbReference>
<evidence type="ECO:0000313" key="4">
    <source>
        <dbReference type="EMBL" id="RSB82210.1"/>
    </source>
</evidence>
<dbReference type="PANTHER" id="PTHR43531">
    <property type="entry name" value="PROTEIN ICFG"/>
    <property type="match status" value="1"/>
</dbReference>
<comment type="caution">
    <text evidence="4">The sequence shown here is derived from an EMBL/GenBank/DDBJ whole genome shotgun (WGS) entry which is preliminary data.</text>
</comment>
<dbReference type="InterPro" id="IPR051310">
    <property type="entry name" value="MCP_chemotaxis"/>
</dbReference>
<dbReference type="SUPFAM" id="SSF58104">
    <property type="entry name" value="Methyl-accepting chemotaxis protein (MCP) signaling domain"/>
    <property type="match status" value="1"/>
</dbReference>
<comment type="similarity">
    <text evidence="2">Belongs to the methyl-accepting chemotaxis (MCP) protein family.</text>
</comment>
<dbReference type="GO" id="GO:0006935">
    <property type="term" value="P:chemotaxis"/>
    <property type="evidence" value="ECO:0007669"/>
    <property type="project" value="UniProtKB-KW"/>
</dbReference>
<gene>
    <name evidence="4" type="ORF">EFD55_05505</name>
</gene>
<dbReference type="Proteomes" id="UP000277279">
    <property type="component" value="Unassembled WGS sequence"/>
</dbReference>
<protein>
    <submittedName>
        <fullName evidence="4">Methyl-accepting chemotaxis protein</fullName>
    </submittedName>
</protein>
<evidence type="ECO:0000256" key="3">
    <source>
        <dbReference type="SAM" id="MobiDB-lite"/>
    </source>
</evidence>
<keyword evidence="1" id="KW-0145">Chemotaxis</keyword>
<evidence type="ECO:0000313" key="5">
    <source>
        <dbReference type="Proteomes" id="UP000277279"/>
    </source>
</evidence>
<name>A0A3R9B0M2_9HYPH</name>
<evidence type="ECO:0000256" key="1">
    <source>
        <dbReference type="ARBA" id="ARBA00022500"/>
    </source>
</evidence>
<dbReference type="PANTHER" id="PTHR43531:SF11">
    <property type="entry name" value="METHYL-ACCEPTING CHEMOTAXIS PROTEIN 3"/>
    <property type="match status" value="1"/>
</dbReference>
<proteinExistence type="inferred from homology"/>